<keyword evidence="1" id="KW-0175">Coiled coil</keyword>
<feature type="coiled-coil region" evidence="1">
    <location>
        <begin position="138"/>
        <end position="172"/>
    </location>
</feature>
<protein>
    <submittedName>
        <fullName evidence="3">Uncharacterized protein</fullName>
    </submittedName>
</protein>
<keyword evidence="2" id="KW-0812">Transmembrane</keyword>
<keyword evidence="2" id="KW-0472">Membrane</keyword>
<reference evidence="3 4" key="1">
    <citation type="submission" date="2024-02" db="EMBL/GenBank/DDBJ databases">
        <title>De novo assembly and annotation of 12 fungi associated with fruit tree decline syndrome in Ontario, Canada.</title>
        <authorList>
            <person name="Sulman M."/>
            <person name="Ellouze W."/>
            <person name="Ilyukhin E."/>
        </authorList>
    </citation>
    <scope>NUCLEOTIDE SEQUENCE [LARGE SCALE GENOMIC DNA]</scope>
    <source>
        <strain evidence="3 4">M42-189</strain>
    </source>
</reference>
<feature type="transmembrane region" description="Helical" evidence="2">
    <location>
        <begin position="12"/>
        <end position="29"/>
    </location>
</feature>
<keyword evidence="2" id="KW-1133">Transmembrane helix</keyword>
<gene>
    <name evidence="3" type="ORF">SLS60_010817</name>
</gene>
<evidence type="ECO:0000256" key="2">
    <source>
        <dbReference type="SAM" id="Phobius"/>
    </source>
</evidence>
<dbReference type="Proteomes" id="UP001521785">
    <property type="component" value="Unassembled WGS sequence"/>
</dbReference>
<feature type="coiled-coil region" evidence="1">
    <location>
        <begin position="61"/>
        <end position="104"/>
    </location>
</feature>
<proteinExistence type="predicted"/>
<comment type="caution">
    <text evidence="3">The sequence shown here is derived from an EMBL/GenBank/DDBJ whole genome shotgun (WGS) entry which is preliminary data.</text>
</comment>
<dbReference type="PROSITE" id="PS51257">
    <property type="entry name" value="PROKAR_LIPOPROTEIN"/>
    <property type="match status" value="1"/>
</dbReference>
<evidence type="ECO:0000256" key="1">
    <source>
        <dbReference type="SAM" id="Coils"/>
    </source>
</evidence>
<evidence type="ECO:0000313" key="4">
    <source>
        <dbReference type="Proteomes" id="UP001521785"/>
    </source>
</evidence>
<name>A0ABR3QM28_9PLEO</name>
<keyword evidence="4" id="KW-1185">Reference proteome</keyword>
<dbReference type="EMBL" id="JAKJXO020000019">
    <property type="protein sequence ID" value="KAL1593209.1"/>
    <property type="molecule type" value="Genomic_DNA"/>
</dbReference>
<accession>A0ABR3QM28</accession>
<evidence type="ECO:0000313" key="3">
    <source>
        <dbReference type="EMBL" id="KAL1593209.1"/>
    </source>
</evidence>
<sequence length="182" mass="20900">MSRLSLRLPNPVTIGVLALVSACTVVYFYKQHDDMNKHLAASERGRLAEKKALTVKLINEKHELELKILDLTHELEETKLNLGLEKSVREIQEKENKKHEALHQSAAKTVEKQDEQIRKQEAFRQSAKEFMDVQQAQVRSHEAALTTANQLLEAYQQQIRELQVEVARLREGDVTPPPSYHT</sequence>
<organism evidence="3 4">
    <name type="scientific">Paraconiothyrium brasiliense</name>
    <dbReference type="NCBI Taxonomy" id="300254"/>
    <lineage>
        <taxon>Eukaryota</taxon>
        <taxon>Fungi</taxon>
        <taxon>Dikarya</taxon>
        <taxon>Ascomycota</taxon>
        <taxon>Pezizomycotina</taxon>
        <taxon>Dothideomycetes</taxon>
        <taxon>Pleosporomycetidae</taxon>
        <taxon>Pleosporales</taxon>
        <taxon>Massarineae</taxon>
        <taxon>Didymosphaeriaceae</taxon>
        <taxon>Paraconiothyrium</taxon>
    </lineage>
</organism>